<reference evidence="5 6" key="1">
    <citation type="submission" date="2017-08" db="EMBL/GenBank/DDBJ databases">
        <title>Whole Genome Sequence of Sphingobium hydrophobicum C1: Insights into Adaption to the Electronic-waste Contaminated Sediment.</title>
        <authorList>
            <person name="Song D."/>
            <person name="Chen X."/>
            <person name="Xu M."/>
        </authorList>
    </citation>
    <scope>NUCLEOTIDE SEQUENCE [LARGE SCALE GENOMIC DNA]</scope>
    <source>
        <strain evidence="5 6">C1</strain>
    </source>
</reference>
<dbReference type="SUPFAM" id="SSF46785">
    <property type="entry name" value="Winged helix' DNA-binding domain"/>
    <property type="match status" value="1"/>
</dbReference>
<feature type="domain" description="HTH gntR-type" evidence="4">
    <location>
        <begin position="29"/>
        <end position="99"/>
    </location>
</feature>
<dbReference type="EMBL" id="CP022746">
    <property type="protein sequence ID" value="ASY45984.1"/>
    <property type="molecule type" value="Genomic_DNA"/>
</dbReference>
<evidence type="ECO:0000256" key="2">
    <source>
        <dbReference type="ARBA" id="ARBA00023125"/>
    </source>
</evidence>
<dbReference type="PANTHER" id="PTHR43537:SF24">
    <property type="entry name" value="GLUCONATE OPERON TRANSCRIPTIONAL REPRESSOR"/>
    <property type="match status" value="1"/>
</dbReference>
<evidence type="ECO:0000256" key="1">
    <source>
        <dbReference type="ARBA" id="ARBA00023015"/>
    </source>
</evidence>
<gene>
    <name evidence="5" type="ORF">CJD35_15730</name>
</gene>
<keyword evidence="2" id="KW-0238">DNA-binding</keyword>
<evidence type="ECO:0000313" key="5">
    <source>
        <dbReference type="EMBL" id="ASY45984.1"/>
    </source>
</evidence>
<dbReference type="InterPro" id="IPR000524">
    <property type="entry name" value="Tscrpt_reg_HTH_GntR"/>
</dbReference>
<keyword evidence="1" id="KW-0805">Transcription regulation</keyword>
<accession>A0A249MXV3</accession>
<dbReference type="InterPro" id="IPR036390">
    <property type="entry name" value="WH_DNA-bd_sf"/>
</dbReference>
<dbReference type="Proteomes" id="UP000217141">
    <property type="component" value="Chromosome II"/>
</dbReference>
<dbReference type="GO" id="GO:0003677">
    <property type="term" value="F:DNA binding"/>
    <property type="evidence" value="ECO:0007669"/>
    <property type="project" value="UniProtKB-KW"/>
</dbReference>
<dbReference type="Pfam" id="PF07729">
    <property type="entry name" value="FCD"/>
    <property type="match status" value="1"/>
</dbReference>
<dbReference type="SUPFAM" id="SSF48008">
    <property type="entry name" value="GntR ligand-binding domain-like"/>
    <property type="match status" value="1"/>
</dbReference>
<dbReference type="PANTHER" id="PTHR43537">
    <property type="entry name" value="TRANSCRIPTIONAL REGULATOR, GNTR FAMILY"/>
    <property type="match status" value="1"/>
</dbReference>
<dbReference type="AlphaFoldDB" id="A0A249MXV3"/>
<dbReference type="KEGG" id="shyd:CJD35_15730"/>
<dbReference type="PROSITE" id="PS50949">
    <property type="entry name" value="HTH_GNTR"/>
    <property type="match status" value="1"/>
</dbReference>
<evidence type="ECO:0000313" key="6">
    <source>
        <dbReference type="Proteomes" id="UP000217141"/>
    </source>
</evidence>
<keyword evidence="3" id="KW-0804">Transcription</keyword>
<dbReference type="Pfam" id="PF00392">
    <property type="entry name" value="GntR"/>
    <property type="match status" value="1"/>
</dbReference>
<dbReference type="InterPro" id="IPR036388">
    <property type="entry name" value="WH-like_DNA-bd_sf"/>
</dbReference>
<dbReference type="InterPro" id="IPR011711">
    <property type="entry name" value="GntR_C"/>
</dbReference>
<evidence type="ECO:0000256" key="3">
    <source>
        <dbReference type="ARBA" id="ARBA00023163"/>
    </source>
</evidence>
<dbReference type="Gene3D" id="1.20.120.530">
    <property type="entry name" value="GntR ligand-binding domain-like"/>
    <property type="match status" value="1"/>
</dbReference>
<evidence type="ECO:0000259" key="4">
    <source>
        <dbReference type="PROSITE" id="PS50949"/>
    </source>
</evidence>
<sequence>MESQDTASMDYWASALDRLASPEILQSPATRRQAVAAVLRSRIVAGVIPPGALLRETALAQDLNVSATPVREALGTLASEGLVEVETHRLKRATPIDPDVTRDLIRVQAELWRLGYGWGMPRIGAAEIKALKRAIARYSAALASGEYMAAIMAGLDFHTIFIKASESRELLRSTLDRRGLIARFIFLHGITTLRESGLREHEAILQAFLAGDRDAVLACLDRMAARLIALCDAEAMAGADLDRLQKD</sequence>
<dbReference type="GO" id="GO:0003700">
    <property type="term" value="F:DNA-binding transcription factor activity"/>
    <property type="evidence" value="ECO:0007669"/>
    <property type="project" value="InterPro"/>
</dbReference>
<organism evidence="5 6">
    <name type="scientific">Sphingobium xenophagum</name>
    <dbReference type="NCBI Taxonomy" id="121428"/>
    <lineage>
        <taxon>Bacteria</taxon>
        <taxon>Pseudomonadati</taxon>
        <taxon>Pseudomonadota</taxon>
        <taxon>Alphaproteobacteria</taxon>
        <taxon>Sphingomonadales</taxon>
        <taxon>Sphingomonadaceae</taxon>
        <taxon>Sphingobium</taxon>
    </lineage>
</organism>
<dbReference type="InterPro" id="IPR008920">
    <property type="entry name" value="TF_FadR/GntR_C"/>
</dbReference>
<dbReference type="SMART" id="SM00345">
    <property type="entry name" value="HTH_GNTR"/>
    <property type="match status" value="1"/>
</dbReference>
<name>A0A249MXV3_SPHXE</name>
<protein>
    <submittedName>
        <fullName evidence="5">GntR family transcriptional regulator</fullName>
    </submittedName>
</protein>
<dbReference type="Gene3D" id="1.10.10.10">
    <property type="entry name" value="Winged helix-like DNA-binding domain superfamily/Winged helix DNA-binding domain"/>
    <property type="match status" value="1"/>
</dbReference>
<proteinExistence type="predicted"/>